<evidence type="ECO:0000313" key="4">
    <source>
        <dbReference type="EMBL" id="NJB71562.1"/>
    </source>
</evidence>
<dbReference type="InterPro" id="IPR016181">
    <property type="entry name" value="Acyl_CoA_acyltransferase"/>
</dbReference>
<comment type="caution">
    <text evidence="4">The sequence shown here is derived from an EMBL/GenBank/DDBJ whole genome shotgun (WGS) entry which is preliminary data.</text>
</comment>
<organism evidence="4 5">
    <name type="scientific">Saonia flava</name>
    <dbReference type="NCBI Taxonomy" id="523696"/>
    <lineage>
        <taxon>Bacteria</taxon>
        <taxon>Pseudomonadati</taxon>
        <taxon>Bacteroidota</taxon>
        <taxon>Flavobacteriia</taxon>
        <taxon>Flavobacteriales</taxon>
        <taxon>Flavobacteriaceae</taxon>
        <taxon>Saonia</taxon>
    </lineage>
</organism>
<dbReference type="InterPro" id="IPR000182">
    <property type="entry name" value="GNAT_dom"/>
</dbReference>
<accession>A0A846QY53</accession>
<dbReference type="Pfam" id="PF00583">
    <property type="entry name" value="Acetyltransf_1"/>
    <property type="match status" value="1"/>
</dbReference>
<dbReference type="RefSeq" id="WP_167963443.1">
    <property type="nucleotide sequence ID" value="NZ_JAATJJ010000001.1"/>
</dbReference>
<dbReference type="GO" id="GO:0016747">
    <property type="term" value="F:acyltransferase activity, transferring groups other than amino-acyl groups"/>
    <property type="evidence" value="ECO:0007669"/>
    <property type="project" value="InterPro"/>
</dbReference>
<dbReference type="Proteomes" id="UP000590442">
    <property type="component" value="Unassembled WGS sequence"/>
</dbReference>
<dbReference type="GO" id="GO:0005840">
    <property type="term" value="C:ribosome"/>
    <property type="evidence" value="ECO:0007669"/>
    <property type="project" value="UniProtKB-KW"/>
</dbReference>
<protein>
    <submittedName>
        <fullName evidence="4">Ribosomal protein S18 acetylase RimI-like enzyme</fullName>
    </submittedName>
</protein>
<reference evidence="4 5" key="1">
    <citation type="submission" date="2020-03" db="EMBL/GenBank/DDBJ databases">
        <title>Genomic Encyclopedia of Type Strains, Phase IV (KMG-IV): sequencing the most valuable type-strain genomes for metagenomic binning, comparative biology and taxonomic classification.</title>
        <authorList>
            <person name="Goeker M."/>
        </authorList>
    </citation>
    <scope>NUCLEOTIDE SEQUENCE [LARGE SCALE GENOMIC DNA]</scope>
    <source>
        <strain evidence="4 5">DSM 29762</strain>
    </source>
</reference>
<gene>
    <name evidence="4" type="ORF">GGR42_002024</name>
</gene>
<dbReference type="EMBL" id="JAATJJ010000001">
    <property type="protein sequence ID" value="NJB71562.1"/>
    <property type="molecule type" value="Genomic_DNA"/>
</dbReference>
<dbReference type="CDD" id="cd04301">
    <property type="entry name" value="NAT_SF"/>
    <property type="match status" value="1"/>
</dbReference>
<evidence type="ECO:0000256" key="2">
    <source>
        <dbReference type="ARBA" id="ARBA00023315"/>
    </source>
</evidence>
<dbReference type="PANTHER" id="PTHR42919">
    <property type="entry name" value="N-ALPHA-ACETYLTRANSFERASE"/>
    <property type="match status" value="1"/>
</dbReference>
<keyword evidence="1" id="KW-0808">Transferase</keyword>
<dbReference type="AlphaFoldDB" id="A0A846QY53"/>
<dbReference type="PROSITE" id="PS51186">
    <property type="entry name" value="GNAT"/>
    <property type="match status" value="1"/>
</dbReference>
<dbReference type="InterPro" id="IPR051556">
    <property type="entry name" value="N-term/lysine_N-AcTrnsfr"/>
</dbReference>
<feature type="domain" description="N-acetyltransferase" evidence="3">
    <location>
        <begin position="22"/>
        <end position="172"/>
    </location>
</feature>
<keyword evidence="4" id="KW-0687">Ribonucleoprotein</keyword>
<keyword evidence="4" id="KW-0689">Ribosomal protein</keyword>
<proteinExistence type="predicted"/>
<keyword evidence="2" id="KW-0012">Acyltransferase</keyword>
<evidence type="ECO:0000313" key="5">
    <source>
        <dbReference type="Proteomes" id="UP000590442"/>
    </source>
</evidence>
<name>A0A846QY53_9FLAO</name>
<keyword evidence="5" id="KW-1185">Reference proteome</keyword>
<sequence length="174" mass="20745">MVISCIKCTEEHLQKLVEISKSTFSEAFEAENDPEDFESYMDFAFKEDKLLEELKNLNSHFYFVYSDDTLAGYFKLNEHEAQTEITDKDSMELERIYVVKEFQGNKIGEWMLGQAIKVTIEKDKKYIWLGVWEHNEKAIKFYQRHGFSKFGTHPYFIGKDEQTDWLMRYDLKEG</sequence>
<evidence type="ECO:0000256" key="1">
    <source>
        <dbReference type="ARBA" id="ARBA00022679"/>
    </source>
</evidence>
<dbReference type="Gene3D" id="3.40.630.30">
    <property type="match status" value="1"/>
</dbReference>
<dbReference type="SUPFAM" id="SSF55729">
    <property type="entry name" value="Acyl-CoA N-acyltransferases (Nat)"/>
    <property type="match status" value="1"/>
</dbReference>
<dbReference type="PANTHER" id="PTHR42919:SF8">
    <property type="entry name" value="N-ALPHA-ACETYLTRANSFERASE 50"/>
    <property type="match status" value="1"/>
</dbReference>
<evidence type="ECO:0000259" key="3">
    <source>
        <dbReference type="PROSITE" id="PS51186"/>
    </source>
</evidence>